<comment type="cofactor">
    <cofactor evidence="12">
        <name>Mg(2+)</name>
        <dbReference type="ChEBI" id="CHEBI:18420"/>
    </cofactor>
</comment>
<evidence type="ECO:0000256" key="11">
    <source>
        <dbReference type="ARBA" id="ARBA00049209"/>
    </source>
</evidence>
<dbReference type="Gene3D" id="3.40.50.10260">
    <property type="entry name" value="YjeF N-terminal domain"/>
    <property type="match status" value="1"/>
</dbReference>
<feature type="binding site" evidence="12">
    <location>
        <position position="420"/>
    </location>
    <ligand>
        <name>(6S)-NADPHX</name>
        <dbReference type="ChEBI" id="CHEBI:64076"/>
    </ligand>
</feature>
<dbReference type="AlphaFoldDB" id="A0A0X8XVN8"/>
<keyword evidence="4 12" id="KW-0547">Nucleotide-binding</keyword>
<keyword evidence="15" id="KW-0808">Transferase</keyword>
<gene>
    <name evidence="12" type="primary">nnrD</name>
    <name evidence="15" type="ORF">CVAR292_00079</name>
</gene>
<dbReference type="Gene3D" id="3.40.1190.20">
    <property type="match status" value="1"/>
</dbReference>
<evidence type="ECO:0000256" key="3">
    <source>
        <dbReference type="ARBA" id="ARBA00009524"/>
    </source>
</evidence>
<dbReference type="EC" id="4.2.1.136" evidence="12"/>
<evidence type="ECO:0000259" key="14">
    <source>
        <dbReference type="PROSITE" id="PS51385"/>
    </source>
</evidence>
<comment type="catalytic activity">
    <reaction evidence="10 12">
        <text>(6S)-NADHX + ADP = AMP + phosphate + NADH + H(+)</text>
        <dbReference type="Rhea" id="RHEA:32223"/>
        <dbReference type="ChEBI" id="CHEBI:15378"/>
        <dbReference type="ChEBI" id="CHEBI:43474"/>
        <dbReference type="ChEBI" id="CHEBI:57945"/>
        <dbReference type="ChEBI" id="CHEBI:64074"/>
        <dbReference type="ChEBI" id="CHEBI:456215"/>
        <dbReference type="ChEBI" id="CHEBI:456216"/>
        <dbReference type="EC" id="4.2.1.136"/>
    </reaction>
</comment>
<feature type="binding site" evidence="12">
    <location>
        <begin position="517"/>
        <end position="521"/>
    </location>
    <ligand>
        <name>AMP</name>
        <dbReference type="ChEBI" id="CHEBI:456215"/>
    </ligand>
</feature>
<comment type="subunit">
    <text evidence="12">Homotetramer.</text>
</comment>
<keyword evidence="6 12" id="KW-0521">NADP</keyword>
<feature type="binding site" evidence="12">
    <location>
        <position position="557"/>
    </location>
    <ligand>
        <name>(6S)-NADPHX</name>
        <dbReference type="ChEBI" id="CHEBI:64076"/>
    </ligand>
</feature>
<evidence type="ECO:0000256" key="9">
    <source>
        <dbReference type="ARBA" id="ARBA00025153"/>
    </source>
</evidence>
<keyword evidence="5 12" id="KW-0067">ATP-binding</keyword>
<dbReference type="CDD" id="cd01171">
    <property type="entry name" value="YXKO-related"/>
    <property type="match status" value="1"/>
</dbReference>
<dbReference type="EMBL" id="FAUH01000001">
    <property type="protein sequence ID" value="CUU64775.1"/>
    <property type="molecule type" value="Genomic_DNA"/>
</dbReference>
<dbReference type="HAMAP" id="MF_01965">
    <property type="entry name" value="NADHX_dehydratase"/>
    <property type="match status" value="1"/>
</dbReference>
<dbReference type="InterPro" id="IPR029056">
    <property type="entry name" value="Ribokinase-like"/>
</dbReference>
<accession>A0A0X8XVN8</accession>
<reference evidence="16" key="1">
    <citation type="submission" date="2015-11" db="EMBL/GenBank/DDBJ databases">
        <authorList>
            <person name="Dugat-Bony E."/>
        </authorList>
    </citation>
    <scope>NUCLEOTIDE SEQUENCE [LARGE SCALE GENOMIC DNA]</scope>
    <source>
        <strain evidence="16">Mu292</strain>
    </source>
</reference>
<evidence type="ECO:0000256" key="12">
    <source>
        <dbReference type="HAMAP-Rule" id="MF_01965"/>
    </source>
</evidence>
<dbReference type="PROSITE" id="PS51385">
    <property type="entry name" value="YJEF_N"/>
    <property type="match status" value="1"/>
</dbReference>
<keyword evidence="8 12" id="KW-0456">Lyase</keyword>
<keyword evidence="16" id="KW-1185">Reference proteome</keyword>
<evidence type="ECO:0000256" key="1">
    <source>
        <dbReference type="ARBA" id="ARBA00001958"/>
    </source>
</evidence>
<comment type="function">
    <text evidence="9">Bifunctional enzyme that catalyzes the epimerization of the S- and R-forms of NAD(P)HX and the dehydration of the S-form of NAD(P)HX at the expense of ADP, which is converted to AMP. This allows the repair of both epimers of NAD(P)HX, a damaged form of NAD(P)H that is a result of enzymatic or heat-dependent hydration.</text>
</comment>
<dbReference type="SUPFAM" id="SSF64153">
    <property type="entry name" value="YjeF N-terminal domain-like"/>
    <property type="match status" value="1"/>
</dbReference>
<feature type="domain" description="YjeF C-terminal" evidence="13">
    <location>
        <begin position="332"/>
        <end position="623"/>
    </location>
</feature>
<dbReference type="Pfam" id="PF01256">
    <property type="entry name" value="Carb_kinase"/>
    <property type="match status" value="1"/>
</dbReference>
<comment type="cofactor">
    <cofactor evidence="1">
        <name>K(+)</name>
        <dbReference type="ChEBI" id="CHEBI:29103"/>
    </cofactor>
</comment>
<evidence type="ECO:0000256" key="4">
    <source>
        <dbReference type="ARBA" id="ARBA00022741"/>
    </source>
</evidence>
<dbReference type="InterPro" id="IPR036652">
    <property type="entry name" value="YjeF_N_dom_sf"/>
</dbReference>
<sequence>MRVSVVADMTPENSPGGWQKPVRALATHGVSTVGDMDTSMDTSTVFTVDQIRQAEQPLLEAQTRTDELMQSAAAGVATAARMMLERKPVMDMQTGVLLAVGGGGNGGDALYAGRDLLADGWTVDAVLLGRDRDTGDVRVHQDALDAFTAAGGTVVDYGDLWTQRPAPYRLLIDGVLGMGGAGGVDPRSATVLDLANRWLFPLLSVDVPSGIDADTGSVPDPVEAPDPFGDREVPFLSHAIADVTVTFGGWRRAHAVNAFCGQVLLADPALDDKRSIGGELAKIDAWWRPEPGVHVGFSQAVEPAADPRRTHGGIDHGGRWDASATGLKTPDLHAAQLAGPSEPGPYDDKYTGGVVGVCAGSSQYPGAAVLATTGAVRATSAMVRYVGSGSLEVLRATPEVIWSPSVAETGRVQAWVVGPGRGTDEDAATELAELLSRPEPLLIDADALTLLSQRPVLRESLVARGERPTLLTPHAGEFRRLAEAVSAESADIPDPDADRIAAVVALSSALHCTVLLKGRHTVIAERPDRDPDGTVRATRVTCIDAGTSWGATPGSGDVLAGITGALMAEFAAKYTVSQATGAATEAVALHALAAAVAAETPDGYAPTSASKIADAVPQAWARSGPSTTRRHYHPEF</sequence>
<comment type="similarity">
    <text evidence="12">Belongs to the NnrD/CARKD family.</text>
</comment>
<dbReference type="InterPro" id="IPR004443">
    <property type="entry name" value="YjeF_N_dom"/>
</dbReference>
<evidence type="ECO:0000313" key="15">
    <source>
        <dbReference type="EMBL" id="CUU64775.1"/>
    </source>
</evidence>
<comment type="similarity">
    <text evidence="3">In the C-terminal section; belongs to the NnrD/CARKD family.</text>
</comment>
<comment type="function">
    <text evidence="12">Catalyzes the dehydration of the S-form of NAD(P)HX at the expense of ADP, which is converted to AMP. Together with NAD(P)HX epimerase, which catalyzes the epimerization of the S- and R-forms, the enzyme allows the repair of both epimers of NAD(P)HX, a damaged form of NAD(P)H that is a result of enzymatic or heat-dependent hydration.</text>
</comment>
<evidence type="ECO:0000256" key="10">
    <source>
        <dbReference type="ARBA" id="ARBA00048238"/>
    </source>
</evidence>
<dbReference type="Pfam" id="PF03853">
    <property type="entry name" value="YjeF_N"/>
    <property type="match status" value="1"/>
</dbReference>
<protein>
    <recommendedName>
        <fullName evidence="12">ADP-dependent (S)-NAD(P)H-hydrate dehydratase</fullName>
        <ecNumber evidence="12">4.2.1.136</ecNumber>
    </recommendedName>
    <alternativeName>
        <fullName evidence="12">ADP-dependent NAD(P)HX dehydratase</fullName>
    </alternativeName>
</protein>
<feature type="binding site" evidence="12">
    <location>
        <position position="367"/>
    </location>
    <ligand>
        <name>(6S)-NADPHX</name>
        <dbReference type="ChEBI" id="CHEBI:64076"/>
    </ligand>
</feature>
<dbReference type="GO" id="GO:0110051">
    <property type="term" value="P:metabolite repair"/>
    <property type="evidence" value="ECO:0007669"/>
    <property type="project" value="TreeGrafter"/>
</dbReference>
<feature type="binding site" evidence="12">
    <location>
        <position position="556"/>
    </location>
    <ligand>
        <name>AMP</name>
        <dbReference type="ChEBI" id="CHEBI:456215"/>
    </ligand>
</feature>
<evidence type="ECO:0000259" key="13">
    <source>
        <dbReference type="PROSITE" id="PS51383"/>
    </source>
</evidence>
<organism evidence="15 16">
    <name type="scientific">Corynebacterium variabile</name>
    <dbReference type="NCBI Taxonomy" id="1727"/>
    <lineage>
        <taxon>Bacteria</taxon>
        <taxon>Bacillati</taxon>
        <taxon>Actinomycetota</taxon>
        <taxon>Actinomycetes</taxon>
        <taxon>Mycobacteriales</taxon>
        <taxon>Corynebacteriaceae</taxon>
        <taxon>Corynebacterium</taxon>
    </lineage>
</organism>
<evidence type="ECO:0000256" key="2">
    <source>
        <dbReference type="ARBA" id="ARBA00006001"/>
    </source>
</evidence>
<dbReference type="GO" id="GO:0052856">
    <property type="term" value="F:NAD(P)HX epimerase activity"/>
    <property type="evidence" value="ECO:0007669"/>
    <property type="project" value="TreeGrafter"/>
</dbReference>
<dbReference type="InterPro" id="IPR000631">
    <property type="entry name" value="CARKD"/>
</dbReference>
<keyword evidence="7 12" id="KW-0520">NAD</keyword>
<dbReference type="PANTHER" id="PTHR12592">
    <property type="entry name" value="ATP-DEPENDENT (S)-NAD(P)H-HYDRATE DEHYDRATASE FAMILY MEMBER"/>
    <property type="match status" value="1"/>
</dbReference>
<dbReference type="GO" id="GO:0052855">
    <property type="term" value="F:ADP-dependent NAD(P)H-hydrate dehydratase activity"/>
    <property type="evidence" value="ECO:0007669"/>
    <property type="project" value="UniProtKB-UniRule"/>
</dbReference>
<dbReference type="PANTHER" id="PTHR12592:SF0">
    <property type="entry name" value="ATP-DEPENDENT (S)-NAD(P)H-HYDRATE DEHYDRATASE"/>
    <property type="match status" value="1"/>
</dbReference>
<evidence type="ECO:0000256" key="7">
    <source>
        <dbReference type="ARBA" id="ARBA00023027"/>
    </source>
</evidence>
<dbReference type="Proteomes" id="UP000182498">
    <property type="component" value="Unassembled WGS sequence"/>
</dbReference>
<feature type="binding site" evidence="12">
    <location>
        <position position="474"/>
    </location>
    <ligand>
        <name>(6S)-NADPHX</name>
        <dbReference type="ChEBI" id="CHEBI:64076"/>
    </ligand>
</feature>
<keyword evidence="15" id="KW-0418">Kinase</keyword>
<dbReference type="SUPFAM" id="SSF53613">
    <property type="entry name" value="Ribokinase-like"/>
    <property type="match status" value="1"/>
</dbReference>
<feature type="domain" description="YjeF N-terminal" evidence="14">
    <location>
        <begin position="51"/>
        <end position="276"/>
    </location>
</feature>
<evidence type="ECO:0000313" key="16">
    <source>
        <dbReference type="Proteomes" id="UP000182498"/>
    </source>
</evidence>
<proteinExistence type="inferred from homology"/>
<dbReference type="PROSITE" id="PS51383">
    <property type="entry name" value="YJEF_C_3"/>
    <property type="match status" value="1"/>
</dbReference>
<comment type="catalytic activity">
    <reaction evidence="11 12">
        <text>(6S)-NADPHX + ADP = AMP + phosphate + NADPH + H(+)</text>
        <dbReference type="Rhea" id="RHEA:32235"/>
        <dbReference type="ChEBI" id="CHEBI:15378"/>
        <dbReference type="ChEBI" id="CHEBI:43474"/>
        <dbReference type="ChEBI" id="CHEBI:57783"/>
        <dbReference type="ChEBI" id="CHEBI:64076"/>
        <dbReference type="ChEBI" id="CHEBI:456215"/>
        <dbReference type="ChEBI" id="CHEBI:456216"/>
        <dbReference type="EC" id="4.2.1.136"/>
    </reaction>
</comment>
<name>A0A0X8XVN8_9CORY</name>
<evidence type="ECO:0000256" key="8">
    <source>
        <dbReference type="ARBA" id="ARBA00023239"/>
    </source>
</evidence>
<dbReference type="GO" id="GO:0046496">
    <property type="term" value="P:nicotinamide nucleotide metabolic process"/>
    <property type="evidence" value="ECO:0007669"/>
    <property type="project" value="UniProtKB-UniRule"/>
</dbReference>
<evidence type="ECO:0000256" key="5">
    <source>
        <dbReference type="ARBA" id="ARBA00022840"/>
    </source>
</evidence>
<comment type="similarity">
    <text evidence="2">In the N-terminal section; belongs to the NnrE/AIBP family.</text>
</comment>
<evidence type="ECO:0000256" key="6">
    <source>
        <dbReference type="ARBA" id="ARBA00022857"/>
    </source>
</evidence>
<dbReference type="GO" id="GO:0016301">
    <property type="term" value="F:kinase activity"/>
    <property type="evidence" value="ECO:0007669"/>
    <property type="project" value="UniProtKB-KW"/>
</dbReference>
<dbReference type="GO" id="GO:0005524">
    <property type="term" value="F:ATP binding"/>
    <property type="evidence" value="ECO:0007669"/>
    <property type="project" value="UniProtKB-KW"/>
</dbReference>